<organism evidence="1 2">
    <name type="scientific">Panagrolaimus sp. JU765</name>
    <dbReference type="NCBI Taxonomy" id="591449"/>
    <lineage>
        <taxon>Eukaryota</taxon>
        <taxon>Metazoa</taxon>
        <taxon>Ecdysozoa</taxon>
        <taxon>Nematoda</taxon>
        <taxon>Chromadorea</taxon>
        <taxon>Rhabditida</taxon>
        <taxon>Tylenchina</taxon>
        <taxon>Panagrolaimomorpha</taxon>
        <taxon>Panagrolaimoidea</taxon>
        <taxon>Panagrolaimidae</taxon>
        <taxon>Panagrolaimus</taxon>
    </lineage>
</organism>
<proteinExistence type="predicted"/>
<name>A0AC34RHU8_9BILA</name>
<dbReference type="WBParaSite" id="JU765_v2.g6967.t1">
    <property type="protein sequence ID" value="JU765_v2.g6967.t1"/>
    <property type="gene ID" value="JU765_v2.g6967"/>
</dbReference>
<protein>
    <submittedName>
        <fullName evidence="2">NADH dehydrogenase subunit 6</fullName>
    </submittedName>
</protein>
<sequence>MAGFRLTLLFISFVLISCALSESLTENESEQLVRNKRAADGKEGPDDGKSFYRKYLQVYKFTSQDYPAMFLLTAGIVIVLTFAIVFIVVGLLTMDPGKDSIIYRMTTTRMKKD</sequence>
<evidence type="ECO:0000313" key="2">
    <source>
        <dbReference type="WBParaSite" id="JU765_v2.g6967.t1"/>
    </source>
</evidence>
<accession>A0AC34RHU8</accession>
<dbReference type="Proteomes" id="UP000887576">
    <property type="component" value="Unplaced"/>
</dbReference>
<reference evidence="2" key="1">
    <citation type="submission" date="2022-11" db="UniProtKB">
        <authorList>
            <consortium name="WormBaseParasite"/>
        </authorList>
    </citation>
    <scope>IDENTIFICATION</scope>
</reference>
<evidence type="ECO:0000313" key="1">
    <source>
        <dbReference type="Proteomes" id="UP000887576"/>
    </source>
</evidence>